<keyword evidence="7 18" id="KW-0752">Steroid biosynthesis</keyword>
<evidence type="ECO:0000256" key="2">
    <source>
        <dbReference type="ARBA" id="ARBA00005402"/>
    </source>
</evidence>
<evidence type="ECO:0000256" key="15">
    <source>
        <dbReference type="ARBA" id="ARBA00029435"/>
    </source>
</evidence>
<dbReference type="Gene3D" id="1.20.120.1630">
    <property type="match status" value="1"/>
</dbReference>
<keyword evidence="4 18" id="KW-0812">Transmembrane</keyword>
<evidence type="ECO:0000256" key="18">
    <source>
        <dbReference type="RuleBase" id="RU369120"/>
    </source>
</evidence>
<keyword evidence="3 18" id="KW-0444">Lipid biosynthesis</keyword>
<evidence type="ECO:0000256" key="6">
    <source>
        <dbReference type="ARBA" id="ARBA00022857"/>
    </source>
</evidence>
<keyword evidence="14 18" id="KW-0753">Steroid metabolism</keyword>
<feature type="region of interest" description="Disordered" evidence="19">
    <location>
        <begin position="1"/>
        <end position="86"/>
    </location>
</feature>
<dbReference type="Pfam" id="PF01222">
    <property type="entry name" value="ERG4_ERG24"/>
    <property type="match status" value="1"/>
</dbReference>
<feature type="transmembrane region" description="Helical" evidence="18">
    <location>
        <begin position="226"/>
        <end position="246"/>
    </location>
</feature>
<keyword evidence="12 18" id="KW-0472">Membrane</keyword>
<dbReference type="InterPro" id="IPR001171">
    <property type="entry name" value="ERG24_DHCR-like"/>
</dbReference>
<dbReference type="EMBL" id="ML119112">
    <property type="protein sequence ID" value="RPB15567.1"/>
    <property type="molecule type" value="Genomic_DNA"/>
</dbReference>
<feature type="transmembrane region" description="Helical" evidence="18">
    <location>
        <begin position="348"/>
        <end position="372"/>
    </location>
</feature>
<evidence type="ECO:0000256" key="11">
    <source>
        <dbReference type="ARBA" id="ARBA00023098"/>
    </source>
</evidence>
<comment type="similarity">
    <text evidence="2 18">Belongs to the ERG4/ERG24 family.</text>
</comment>
<keyword evidence="10 18" id="KW-0756">Sterol biosynthesis</keyword>
<keyword evidence="9 18" id="KW-0560">Oxidoreductase</keyword>
<comment type="subcellular location">
    <subcellularLocation>
        <location evidence="1">Endoplasmic reticulum membrane</location>
        <topology evidence="1">Multi-pass membrane protein</topology>
    </subcellularLocation>
</comment>
<comment type="catalytic activity">
    <reaction evidence="17">
        <text>ergosterol + NADP(+) = ergosta-5,7,22,24(28)-tetraen-3beta-ol + NADPH + H(+)</text>
        <dbReference type="Rhea" id="RHEA:18501"/>
        <dbReference type="ChEBI" id="CHEBI:15378"/>
        <dbReference type="ChEBI" id="CHEBI:16933"/>
        <dbReference type="ChEBI" id="CHEBI:18249"/>
        <dbReference type="ChEBI" id="CHEBI:57783"/>
        <dbReference type="ChEBI" id="CHEBI:58349"/>
        <dbReference type="EC" id="1.3.1.71"/>
    </reaction>
    <physiologicalReaction direction="right-to-left" evidence="17">
        <dbReference type="Rhea" id="RHEA:18503"/>
    </physiologicalReaction>
</comment>
<evidence type="ECO:0000256" key="9">
    <source>
        <dbReference type="ARBA" id="ARBA00023002"/>
    </source>
</evidence>
<keyword evidence="13 18" id="KW-1207">Sterol metabolism</keyword>
<sequence length="527" mass="60350">MVSVTRSQTGKTPKKPAHPGFVETPPVRISRRSKSVARTPSPEASVKIEPTEEKMVESGLKERKPAATNGNTKVTNGKPKNTDHRVDNSGEFEFGGSLGTGFVMVFFPILMWYLWVGQVYYDAQLPLPKTGQPISEFLESLYSMARESAMPTLKTWTIYWGFLAYQSVLYITLPGVWTKGNPIAHRNNLRLDYYCNAVWSFYTTLATMAILHVTGIFPITTLIDEFGSLMSVGIFSGIGVSFIAYFSAIARGAQHKLTGSFVYDFFMGAELHPRIFGIMDLKMFFEVRLPWFILFLTTSAAAVKQYETYGYLTPQLAFFVLAHWLYANACCKGEELIVTTFDMSHEKWGYMLIFWNMAGVPMTYCHGVIYLSRQAPEVYQWSLGANIFVFTLLLTAYYIFDTCNSQKNRFRQMEKGTLIARKSFPQLPWQTLKNPTYIKCKNGGTLLTSGWYGLARKVHYTADFCQMSSWGLICGFNSPIPWFLPCFFITMILHRAWRDTERCAKKYGEDWEEYKRQVPYLFIPYVF</sequence>
<evidence type="ECO:0000256" key="16">
    <source>
        <dbReference type="ARBA" id="ARBA00038892"/>
    </source>
</evidence>
<evidence type="ECO:0000256" key="1">
    <source>
        <dbReference type="ARBA" id="ARBA00004477"/>
    </source>
</evidence>
<dbReference type="PROSITE" id="PS01018">
    <property type="entry name" value="STEROL_REDUCT_2"/>
    <property type="match status" value="1"/>
</dbReference>
<evidence type="ECO:0000256" key="5">
    <source>
        <dbReference type="ARBA" id="ARBA00022824"/>
    </source>
</evidence>
<feature type="transmembrane region" description="Helical" evidence="18">
    <location>
        <begin position="309"/>
        <end position="327"/>
    </location>
</feature>
<dbReference type="STRING" id="1392247.A0A3N4KYF8"/>
<keyword evidence="5" id="KW-0256">Endoplasmic reticulum</keyword>
<gene>
    <name evidence="20" type="ORF">P167DRAFT_571220</name>
</gene>
<evidence type="ECO:0000256" key="17">
    <source>
        <dbReference type="ARBA" id="ARBA00048918"/>
    </source>
</evidence>
<keyword evidence="11 18" id="KW-0443">Lipid metabolism</keyword>
<evidence type="ECO:0000256" key="4">
    <source>
        <dbReference type="ARBA" id="ARBA00022692"/>
    </source>
</evidence>
<evidence type="ECO:0000313" key="21">
    <source>
        <dbReference type="Proteomes" id="UP000277580"/>
    </source>
</evidence>
<organism evidence="20 21">
    <name type="scientific">Morchella conica CCBAS932</name>
    <dbReference type="NCBI Taxonomy" id="1392247"/>
    <lineage>
        <taxon>Eukaryota</taxon>
        <taxon>Fungi</taxon>
        <taxon>Dikarya</taxon>
        <taxon>Ascomycota</taxon>
        <taxon>Pezizomycotina</taxon>
        <taxon>Pezizomycetes</taxon>
        <taxon>Pezizales</taxon>
        <taxon>Morchellaceae</taxon>
        <taxon>Morchella</taxon>
    </lineage>
</organism>
<keyword evidence="6" id="KW-0521">NADP</keyword>
<dbReference type="OrthoDB" id="5326588at2759"/>
<dbReference type="InParanoid" id="A0A3N4KYF8"/>
<dbReference type="AlphaFoldDB" id="A0A3N4KYF8"/>
<feature type="transmembrane region" description="Helical" evidence="18">
    <location>
        <begin position="283"/>
        <end position="303"/>
    </location>
</feature>
<feature type="transmembrane region" description="Helical" evidence="18">
    <location>
        <begin position="94"/>
        <end position="115"/>
    </location>
</feature>
<evidence type="ECO:0000256" key="13">
    <source>
        <dbReference type="ARBA" id="ARBA00023166"/>
    </source>
</evidence>
<feature type="transmembrane region" description="Helical" evidence="18">
    <location>
        <begin position="158"/>
        <end position="177"/>
    </location>
</feature>
<evidence type="ECO:0000256" key="7">
    <source>
        <dbReference type="ARBA" id="ARBA00022955"/>
    </source>
</evidence>
<reference evidence="20 21" key="1">
    <citation type="journal article" date="2018" name="Nat. Ecol. Evol.">
        <title>Pezizomycetes genomes reveal the molecular basis of ectomycorrhizal truffle lifestyle.</title>
        <authorList>
            <person name="Murat C."/>
            <person name="Payen T."/>
            <person name="Noel B."/>
            <person name="Kuo A."/>
            <person name="Morin E."/>
            <person name="Chen J."/>
            <person name="Kohler A."/>
            <person name="Krizsan K."/>
            <person name="Balestrini R."/>
            <person name="Da Silva C."/>
            <person name="Montanini B."/>
            <person name="Hainaut M."/>
            <person name="Levati E."/>
            <person name="Barry K.W."/>
            <person name="Belfiori B."/>
            <person name="Cichocki N."/>
            <person name="Clum A."/>
            <person name="Dockter R.B."/>
            <person name="Fauchery L."/>
            <person name="Guy J."/>
            <person name="Iotti M."/>
            <person name="Le Tacon F."/>
            <person name="Lindquist E.A."/>
            <person name="Lipzen A."/>
            <person name="Malagnac F."/>
            <person name="Mello A."/>
            <person name="Molinier V."/>
            <person name="Miyauchi S."/>
            <person name="Poulain J."/>
            <person name="Riccioni C."/>
            <person name="Rubini A."/>
            <person name="Sitrit Y."/>
            <person name="Splivallo R."/>
            <person name="Traeger S."/>
            <person name="Wang M."/>
            <person name="Zifcakova L."/>
            <person name="Wipf D."/>
            <person name="Zambonelli A."/>
            <person name="Paolocci F."/>
            <person name="Nowrousian M."/>
            <person name="Ottonello S."/>
            <person name="Baldrian P."/>
            <person name="Spatafora J.W."/>
            <person name="Henrissat B."/>
            <person name="Nagy L.G."/>
            <person name="Aury J.M."/>
            <person name="Wincker P."/>
            <person name="Grigoriev I.V."/>
            <person name="Bonfante P."/>
            <person name="Martin F.M."/>
        </authorList>
    </citation>
    <scope>NUCLEOTIDE SEQUENCE [LARGE SCALE GENOMIC DNA]</scope>
    <source>
        <strain evidence="20 21">CCBAS932</strain>
    </source>
</reference>
<evidence type="ECO:0000256" key="10">
    <source>
        <dbReference type="ARBA" id="ARBA00023011"/>
    </source>
</evidence>
<evidence type="ECO:0000256" key="19">
    <source>
        <dbReference type="SAM" id="MobiDB-lite"/>
    </source>
</evidence>
<evidence type="ECO:0000256" key="12">
    <source>
        <dbReference type="ARBA" id="ARBA00023136"/>
    </source>
</evidence>
<feature type="compositionally biased region" description="Basic and acidic residues" evidence="19">
    <location>
        <begin position="49"/>
        <end position="65"/>
    </location>
</feature>
<keyword evidence="8 18" id="KW-1133">Transmembrane helix</keyword>
<dbReference type="FunCoup" id="A0A3N4KYF8">
    <property type="interactions" value="102"/>
</dbReference>
<comment type="pathway">
    <text evidence="15 18">Steroid metabolism; ergosterol biosynthesis.</text>
</comment>
<evidence type="ECO:0000256" key="8">
    <source>
        <dbReference type="ARBA" id="ARBA00022989"/>
    </source>
</evidence>
<dbReference type="PANTHER" id="PTHR21257">
    <property type="entry name" value="DELTA(14)-STEROL REDUCTASE"/>
    <property type="match status" value="1"/>
</dbReference>
<evidence type="ECO:0000313" key="20">
    <source>
        <dbReference type="EMBL" id="RPB15567.1"/>
    </source>
</evidence>
<name>A0A3N4KYF8_9PEZI</name>
<accession>A0A3N4KYF8</accession>
<proteinExistence type="inferred from homology"/>
<feature type="compositionally biased region" description="Polar residues" evidence="19">
    <location>
        <begin position="68"/>
        <end position="79"/>
    </location>
</feature>
<dbReference type="Proteomes" id="UP000277580">
    <property type="component" value="Unassembled WGS sequence"/>
</dbReference>
<dbReference type="GO" id="GO:0005789">
    <property type="term" value="C:endoplasmic reticulum membrane"/>
    <property type="evidence" value="ECO:0007669"/>
    <property type="project" value="UniProtKB-SubCell"/>
</dbReference>
<dbReference type="EC" id="1.3.1.71" evidence="16 18"/>
<feature type="transmembrane region" description="Helical" evidence="18">
    <location>
        <begin position="198"/>
        <end position="220"/>
    </location>
</feature>
<evidence type="ECO:0000256" key="14">
    <source>
        <dbReference type="ARBA" id="ARBA00023221"/>
    </source>
</evidence>
<dbReference type="InterPro" id="IPR018083">
    <property type="entry name" value="Sterol_reductase_CS"/>
</dbReference>
<evidence type="ECO:0000256" key="3">
    <source>
        <dbReference type="ARBA" id="ARBA00022516"/>
    </source>
</evidence>
<keyword evidence="21" id="KW-1185">Reference proteome</keyword>
<protein>
    <recommendedName>
        <fullName evidence="16 18">Delta(24(24(1)))-sterol reductase</fullName>
        <ecNumber evidence="16 18">1.3.1.71</ecNumber>
    </recommendedName>
    <alternativeName>
        <fullName evidence="18">C-24(28) sterol reductase</fullName>
    </alternativeName>
    <alternativeName>
        <fullName evidence="18">Sterol Delta(24(28))-reductase</fullName>
    </alternativeName>
</protein>
<feature type="transmembrane region" description="Helical" evidence="18">
    <location>
        <begin position="378"/>
        <end position="400"/>
    </location>
</feature>
<dbReference type="FunFam" id="1.20.120.1630:FF:000003">
    <property type="entry name" value="C-24(28) sterol reductase"/>
    <property type="match status" value="1"/>
</dbReference>
<dbReference type="GO" id="GO:0000246">
    <property type="term" value="F:Delta24(24-1) sterol reductase activity"/>
    <property type="evidence" value="ECO:0007669"/>
    <property type="project" value="UniProtKB-EC"/>
</dbReference>
<feature type="compositionally biased region" description="Polar residues" evidence="19">
    <location>
        <begin position="1"/>
        <end position="11"/>
    </location>
</feature>
<dbReference type="GO" id="GO:0006696">
    <property type="term" value="P:ergosterol biosynthetic process"/>
    <property type="evidence" value="ECO:0007669"/>
    <property type="project" value="TreeGrafter"/>
</dbReference>
<dbReference type="PANTHER" id="PTHR21257:SF31">
    <property type="entry name" value="DELTA(24(24(1)))-STEROL REDUCTASE ERG4"/>
    <property type="match status" value="1"/>
</dbReference>